<protein>
    <submittedName>
        <fullName evidence="3">Alpha-ribazole phosphatase</fullName>
    </submittedName>
</protein>
<feature type="active site" description="Tele-phosphohistidine intermediate" evidence="1">
    <location>
        <position position="28"/>
    </location>
</feature>
<dbReference type="InterPro" id="IPR013078">
    <property type="entry name" value="His_Pase_superF_clade-1"/>
</dbReference>
<dbReference type="PANTHER" id="PTHR48100:SF1">
    <property type="entry name" value="HISTIDINE PHOSPHATASE FAMILY PROTEIN-RELATED"/>
    <property type="match status" value="1"/>
</dbReference>
<reference evidence="4" key="1">
    <citation type="submission" date="2018-12" db="EMBL/GenBank/DDBJ databases">
        <title>Tengunoibacter tsumagoiensis gen. nov., sp. nov., Dictyobacter kobayashii sp. nov., D. alpinus sp. nov., and D. joshuensis sp. nov. and description of Dictyobacteraceae fam. nov. within the order Ktedonobacterales isolated from Tengu-no-mugimeshi.</title>
        <authorList>
            <person name="Wang C.M."/>
            <person name="Zheng Y."/>
            <person name="Sakai Y."/>
            <person name="Toyoda A."/>
            <person name="Minakuchi Y."/>
            <person name="Abe K."/>
            <person name="Yokota A."/>
            <person name="Yabe S."/>
        </authorList>
    </citation>
    <scope>NUCLEOTIDE SEQUENCE [LARGE SCALE GENOMIC DNA]</scope>
    <source>
        <strain evidence="4">Uno16</strain>
    </source>
</reference>
<dbReference type="CDD" id="cd07067">
    <property type="entry name" value="HP_PGM_like"/>
    <property type="match status" value="1"/>
</dbReference>
<feature type="binding site" evidence="2">
    <location>
        <position position="77"/>
    </location>
    <ligand>
        <name>substrate</name>
    </ligand>
</feature>
<evidence type="ECO:0000313" key="3">
    <source>
        <dbReference type="EMBL" id="GCE25045.1"/>
    </source>
</evidence>
<dbReference type="GO" id="GO:0016791">
    <property type="term" value="F:phosphatase activity"/>
    <property type="evidence" value="ECO:0007669"/>
    <property type="project" value="TreeGrafter"/>
</dbReference>
<dbReference type="InterPro" id="IPR029033">
    <property type="entry name" value="His_PPase_superfam"/>
</dbReference>
<feature type="binding site" evidence="2">
    <location>
        <begin position="27"/>
        <end position="34"/>
    </location>
    <ligand>
        <name>substrate</name>
    </ligand>
</feature>
<dbReference type="RefSeq" id="WP_126625683.1">
    <property type="nucleotide sequence ID" value="NZ_BIFT01000001.1"/>
</dbReference>
<feature type="active site" description="Proton donor/acceptor" evidence="1">
    <location>
        <position position="103"/>
    </location>
</feature>
<comment type="caution">
    <text evidence="3">The sequence shown here is derived from an EMBL/GenBank/DDBJ whole genome shotgun (WGS) entry which is preliminary data.</text>
</comment>
<proteinExistence type="predicted"/>
<sequence>MTDGPEYISLAKQPDVETRPRRLWLIRHGVTDWNSEKRLCGQSDPLLSSTGEKQAHAVGQWLCQHTIAAIYSSDLQRAVQTTAIIGAYLPSSTPIQASEAWRELSFGAWEGLTYAEVAARYPDQLGFFTHPTQQTPPDGESFMALIARVRAGFIQLAQDAVTLPEGDIVLVGHGGALRVLICLILGMPFERQWQVRLDHGSLSALDFLAGTDDVFSTTSLSLLNQPAGASSVGIGDV</sequence>
<evidence type="ECO:0000256" key="2">
    <source>
        <dbReference type="PIRSR" id="PIRSR613078-2"/>
    </source>
</evidence>
<gene>
    <name evidence="3" type="ORF">KDA_05290</name>
</gene>
<dbReference type="Proteomes" id="UP000287171">
    <property type="component" value="Unassembled WGS sequence"/>
</dbReference>
<dbReference type="SMART" id="SM00855">
    <property type="entry name" value="PGAM"/>
    <property type="match status" value="1"/>
</dbReference>
<keyword evidence="4" id="KW-1185">Reference proteome</keyword>
<dbReference type="InterPro" id="IPR050275">
    <property type="entry name" value="PGM_Phosphatase"/>
</dbReference>
<name>A0A402B108_9CHLR</name>
<dbReference type="PANTHER" id="PTHR48100">
    <property type="entry name" value="BROAD-SPECIFICITY PHOSPHATASE YOR283W-RELATED"/>
    <property type="match status" value="1"/>
</dbReference>
<dbReference type="OrthoDB" id="9781415at2"/>
<dbReference type="Pfam" id="PF00300">
    <property type="entry name" value="His_Phos_1"/>
    <property type="match status" value="1"/>
</dbReference>
<accession>A0A402B108</accession>
<dbReference type="GO" id="GO:0005737">
    <property type="term" value="C:cytoplasm"/>
    <property type="evidence" value="ECO:0007669"/>
    <property type="project" value="TreeGrafter"/>
</dbReference>
<evidence type="ECO:0000313" key="4">
    <source>
        <dbReference type="Proteomes" id="UP000287171"/>
    </source>
</evidence>
<organism evidence="3 4">
    <name type="scientific">Dictyobacter alpinus</name>
    <dbReference type="NCBI Taxonomy" id="2014873"/>
    <lineage>
        <taxon>Bacteria</taxon>
        <taxon>Bacillati</taxon>
        <taxon>Chloroflexota</taxon>
        <taxon>Ktedonobacteria</taxon>
        <taxon>Ktedonobacterales</taxon>
        <taxon>Dictyobacteraceae</taxon>
        <taxon>Dictyobacter</taxon>
    </lineage>
</organism>
<dbReference type="EMBL" id="BIFT01000001">
    <property type="protein sequence ID" value="GCE25045.1"/>
    <property type="molecule type" value="Genomic_DNA"/>
</dbReference>
<dbReference type="AlphaFoldDB" id="A0A402B108"/>
<evidence type="ECO:0000256" key="1">
    <source>
        <dbReference type="PIRSR" id="PIRSR613078-1"/>
    </source>
</evidence>
<dbReference type="SUPFAM" id="SSF53254">
    <property type="entry name" value="Phosphoglycerate mutase-like"/>
    <property type="match status" value="1"/>
</dbReference>
<dbReference type="Gene3D" id="3.40.50.1240">
    <property type="entry name" value="Phosphoglycerate mutase-like"/>
    <property type="match status" value="1"/>
</dbReference>